<dbReference type="AlphaFoldDB" id="A0A1Y2J492"/>
<feature type="compositionally biased region" description="Polar residues" evidence="1">
    <location>
        <begin position="36"/>
        <end position="50"/>
    </location>
</feature>
<dbReference type="Proteomes" id="UP000193067">
    <property type="component" value="Unassembled WGS sequence"/>
</dbReference>
<reference evidence="2 3" key="1">
    <citation type="journal article" date="2015" name="Biotechnol. Biofuels">
        <title>Enhanced degradation of softwood versus hardwood by the white-rot fungus Pycnoporus coccineus.</title>
        <authorList>
            <person name="Couturier M."/>
            <person name="Navarro D."/>
            <person name="Chevret D."/>
            <person name="Henrissat B."/>
            <person name="Piumi F."/>
            <person name="Ruiz-Duenas F.J."/>
            <person name="Martinez A.T."/>
            <person name="Grigoriev I.V."/>
            <person name="Riley R."/>
            <person name="Lipzen A."/>
            <person name="Berrin J.G."/>
            <person name="Master E.R."/>
            <person name="Rosso M.N."/>
        </authorList>
    </citation>
    <scope>NUCLEOTIDE SEQUENCE [LARGE SCALE GENOMIC DNA]</scope>
    <source>
        <strain evidence="2 3">BRFM310</strain>
    </source>
</reference>
<feature type="compositionally biased region" description="Polar residues" evidence="1">
    <location>
        <begin position="59"/>
        <end position="69"/>
    </location>
</feature>
<name>A0A1Y2J492_TRAC3</name>
<dbReference type="EMBL" id="KZ084086">
    <property type="protein sequence ID" value="OSD08228.1"/>
    <property type="molecule type" value="Genomic_DNA"/>
</dbReference>
<sequence length="365" mass="39980">MATFDGFEDVPPPPESATPSRLSSSAADDSPEQSERGTSPSDNTGPSSRDPSLPVASDLTGSRASSGEPQTPLAGQRRRAAEAFDLTQEANWASRRVRLKPSEHDALLTISKLSPAQREMWTDAMLLKMNQRLEAIAPADAQWTISQNLKVYTNAVLCSPVLGEYVTKQNSTKLVAGILARHPSWGYSQEVQADKYKRDIVLARIGQRLTDRRSDMKEVIPLSLGPELQPSAGVAGYEPKKPKVATKTDIVQLCSDILARCQASNLIVTVQMCGRVALLRKTMVAILKNPEARFEKYWYYVDAQLSTLRTKYPADPEAVSRIIKKALDDDLKQYGGADLPSSVRAERMQEVADSAATGAFDTLED</sequence>
<evidence type="ECO:0000256" key="1">
    <source>
        <dbReference type="SAM" id="MobiDB-lite"/>
    </source>
</evidence>
<evidence type="ECO:0000313" key="3">
    <source>
        <dbReference type="Proteomes" id="UP000193067"/>
    </source>
</evidence>
<feature type="compositionally biased region" description="Polar residues" evidence="1">
    <location>
        <begin position="17"/>
        <end position="27"/>
    </location>
</feature>
<gene>
    <name evidence="2" type="ORF">PYCCODRAFT_1462505</name>
</gene>
<feature type="region of interest" description="Disordered" evidence="1">
    <location>
        <begin position="1"/>
        <end position="80"/>
    </location>
</feature>
<organism evidence="2 3">
    <name type="scientific">Trametes coccinea (strain BRFM310)</name>
    <name type="common">Pycnoporus coccineus</name>
    <dbReference type="NCBI Taxonomy" id="1353009"/>
    <lineage>
        <taxon>Eukaryota</taxon>
        <taxon>Fungi</taxon>
        <taxon>Dikarya</taxon>
        <taxon>Basidiomycota</taxon>
        <taxon>Agaricomycotina</taxon>
        <taxon>Agaricomycetes</taxon>
        <taxon>Polyporales</taxon>
        <taxon>Polyporaceae</taxon>
        <taxon>Trametes</taxon>
    </lineage>
</organism>
<keyword evidence="3" id="KW-1185">Reference proteome</keyword>
<dbReference type="OrthoDB" id="2799721at2759"/>
<protein>
    <submittedName>
        <fullName evidence="2">Uncharacterized protein</fullName>
    </submittedName>
</protein>
<evidence type="ECO:0000313" key="2">
    <source>
        <dbReference type="EMBL" id="OSD08228.1"/>
    </source>
</evidence>
<proteinExistence type="predicted"/>
<accession>A0A1Y2J492</accession>